<sequence>MRLRGRSALRRGVQPEEGREEHVPVDAGATEGLRCVDFNSSG</sequence>
<proteinExistence type="predicted"/>
<keyword evidence="3" id="KW-1185">Reference proteome</keyword>
<name>A0AA88D4S4_FICCA</name>
<comment type="caution">
    <text evidence="2">The sequence shown here is derived from an EMBL/GenBank/DDBJ whole genome shotgun (WGS) entry which is preliminary data.</text>
</comment>
<dbReference type="EMBL" id="BTGU01000013">
    <property type="protein sequence ID" value="GMN41577.1"/>
    <property type="molecule type" value="Genomic_DNA"/>
</dbReference>
<gene>
    <name evidence="2" type="ORF">TIFTF001_010796</name>
</gene>
<evidence type="ECO:0000256" key="1">
    <source>
        <dbReference type="SAM" id="MobiDB-lite"/>
    </source>
</evidence>
<feature type="compositionally biased region" description="Basic and acidic residues" evidence="1">
    <location>
        <begin position="13"/>
        <end position="24"/>
    </location>
</feature>
<protein>
    <submittedName>
        <fullName evidence="2">Uncharacterized protein</fullName>
    </submittedName>
</protein>
<organism evidence="2 3">
    <name type="scientific">Ficus carica</name>
    <name type="common">Common fig</name>
    <dbReference type="NCBI Taxonomy" id="3494"/>
    <lineage>
        <taxon>Eukaryota</taxon>
        <taxon>Viridiplantae</taxon>
        <taxon>Streptophyta</taxon>
        <taxon>Embryophyta</taxon>
        <taxon>Tracheophyta</taxon>
        <taxon>Spermatophyta</taxon>
        <taxon>Magnoliopsida</taxon>
        <taxon>eudicotyledons</taxon>
        <taxon>Gunneridae</taxon>
        <taxon>Pentapetalae</taxon>
        <taxon>rosids</taxon>
        <taxon>fabids</taxon>
        <taxon>Rosales</taxon>
        <taxon>Moraceae</taxon>
        <taxon>Ficeae</taxon>
        <taxon>Ficus</taxon>
    </lineage>
</organism>
<dbReference type="AlphaFoldDB" id="A0AA88D4S4"/>
<dbReference type="Proteomes" id="UP001187192">
    <property type="component" value="Unassembled WGS sequence"/>
</dbReference>
<evidence type="ECO:0000313" key="3">
    <source>
        <dbReference type="Proteomes" id="UP001187192"/>
    </source>
</evidence>
<feature type="region of interest" description="Disordered" evidence="1">
    <location>
        <begin position="1"/>
        <end position="42"/>
    </location>
</feature>
<reference evidence="2" key="1">
    <citation type="submission" date="2023-07" db="EMBL/GenBank/DDBJ databases">
        <title>draft genome sequence of fig (Ficus carica).</title>
        <authorList>
            <person name="Takahashi T."/>
            <person name="Nishimura K."/>
        </authorList>
    </citation>
    <scope>NUCLEOTIDE SEQUENCE</scope>
</reference>
<accession>A0AA88D4S4</accession>
<evidence type="ECO:0000313" key="2">
    <source>
        <dbReference type="EMBL" id="GMN41577.1"/>
    </source>
</evidence>